<protein>
    <submittedName>
        <fullName evidence="1">Sporulation lipoprotein YhcN/YlaJ</fullName>
    </submittedName>
</protein>
<keyword evidence="2" id="KW-1185">Reference proteome</keyword>
<comment type="caution">
    <text evidence="1">The sequence shown here is derived from an EMBL/GenBank/DDBJ whole genome shotgun (WGS) entry which is preliminary data.</text>
</comment>
<gene>
    <name evidence="1" type="ORF">EDD73_11078</name>
</gene>
<dbReference type="RefSeq" id="WP_165876372.1">
    <property type="nucleotide sequence ID" value="NZ_JAOQNU010000010.1"/>
</dbReference>
<evidence type="ECO:0000313" key="1">
    <source>
        <dbReference type="EMBL" id="TCP64379.1"/>
    </source>
</evidence>
<dbReference type="PROSITE" id="PS51257">
    <property type="entry name" value="PROKAR_LIPOPROTEIN"/>
    <property type="match status" value="1"/>
</dbReference>
<evidence type="ECO:0000313" key="2">
    <source>
        <dbReference type="Proteomes" id="UP000294813"/>
    </source>
</evidence>
<proteinExistence type="predicted"/>
<dbReference type="Proteomes" id="UP000294813">
    <property type="component" value="Unassembled WGS sequence"/>
</dbReference>
<keyword evidence="1" id="KW-0449">Lipoprotein</keyword>
<dbReference type="AlphaFoldDB" id="A0A4R2RNV2"/>
<accession>A0A4R2RNV2</accession>
<dbReference type="EMBL" id="SLXT01000010">
    <property type="protein sequence ID" value="TCP64379.1"/>
    <property type="molecule type" value="Genomic_DNA"/>
</dbReference>
<name>A0A4R2RNV2_9FIRM</name>
<sequence>MPIFRLAVLMLLALVLTGCGNMTKYTSVESMGDLNATPPLDAVAATAQYLAMRVPGVIASTAVVTDHEITTAVQVRGFDRLRLKKIREEVKAQIQSAYPNHQAFVTTDKKHFQQIKDLGPLAVTDPRAPDVISKISKINREIVAP</sequence>
<reference evidence="1 2" key="1">
    <citation type="submission" date="2019-03" db="EMBL/GenBank/DDBJ databases">
        <title>Genomic Encyclopedia of Type Strains, Phase IV (KMG-IV): sequencing the most valuable type-strain genomes for metagenomic binning, comparative biology and taxonomic classification.</title>
        <authorList>
            <person name="Goeker M."/>
        </authorList>
    </citation>
    <scope>NUCLEOTIDE SEQUENCE [LARGE SCALE GENOMIC DNA]</scope>
    <source>
        <strain evidence="1 2">DSM 11170</strain>
    </source>
</reference>
<dbReference type="Pfam" id="PF09580">
    <property type="entry name" value="Spore_YhcN_YlaJ"/>
    <property type="match status" value="1"/>
</dbReference>
<organism evidence="1 2">
    <name type="scientific">Heliophilum fasciatum</name>
    <dbReference type="NCBI Taxonomy" id="35700"/>
    <lineage>
        <taxon>Bacteria</taxon>
        <taxon>Bacillati</taxon>
        <taxon>Bacillota</taxon>
        <taxon>Clostridia</taxon>
        <taxon>Eubacteriales</taxon>
        <taxon>Heliobacteriaceae</taxon>
        <taxon>Heliophilum</taxon>
    </lineage>
</organism>
<dbReference type="InterPro" id="IPR019076">
    <property type="entry name" value="Spore_lipoprot_YhcN/YlaJ-like"/>
</dbReference>